<dbReference type="AlphaFoldDB" id="A0A0D6NJA3"/>
<dbReference type="EMBL" id="BAMX01000012">
    <property type="protein sequence ID" value="GAN65688.1"/>
    <property type="molecule type" value="Genomic_DNA"/>
</dbReference>
<evidence type="ECO:0000313" key="1">
    <source>
        <dbReference type="EMBL" id="GAN65688.1"/>
    </source>
</evidence>
<dbReference type="RefSeq" id="WP_048840742.1">
    <property type="nucleotide sequence ID" value="NZ_BAMX01000012.1"/>
</dbReference>
<name>A0A0D6NJA3_9PROT</name>
<dbReference type="Proteomes" id="UP000032670">
    <property type="component" value="Unassembled WGS sequence"/>
</dbReference>
<dbReference type="GeneID" id="76203837"/>
<sequence>MTTDVATNSHTITPLVSAGEELYSTISGKGLSENAIKVSTGVATLLDGLFPTVSGLVSFDLNGVLVGTTDILSGLNAAVTAAKTKQADETDATQTPTV</sequence>
<accession>A0A6N3STI3</accession>
<accession>A0A0D6NJA3</accession>
<proteinExistence type="predicted"/>
<keyword evidence="2" id="KW-1185">Reference proteome</keyword>
<evidence type="ECO:0000313" key="2">
    <source>
        <dbReference type="Proteomes" id="UP000032670"/>
    </source>
</evidence>
<gene>
    <name evidence="1" type="ORF">Abor_012_027</name>
</gene>
<protein>
    <submittedName>
        <fullName evidence="1">Uncharacterized protein</fullName>
    </submittedName>
</protein>
<reference evidence="1" key="1">
    <citation type="submission" date="2012-11" db="EMBL/GenBank/DDBJ databases">
        <title>Whole genome sequence of Acetobacter orientalis 21F-2.</title>
        <authorList>
            <person name="Azuma Y."/>
            <person name="Higashiura N."/>
            <person name="Hirakawa H."/>
            <person name="Matsushita K."/>
        </authorList>
    </citation>
    <scope>NUCLEOTIDE SEQUENCE [LARGE SCALE GENOMIC DNA]</scope>
    <source>
        <strain evidence="1">21F-2</strain>
    </source>
</reference>
<organism evidence="1 2">
    <name type="scientific">Acetobacter orientalis</name>
    <dbReference type="NCBI Taxonomy" id="146474"/>
    <lineage>
        <taxon>Bacteria</taxon>
        <taxon>Pseudomonadati</taxon>
        <taxon>Pseudomonadota</taxon>
        <taxon>Alphaproteobacteria</taxon>
        <taxon>Acetobacterales</taxon>
        <taxon>Acetobacteraceae</taxon>
        <taxon>Acetobacter</taxon>
    </lineage>
</organism>
<comment type="caution">
    <text evidence="1">The sequence shown here is derived from an EMBL/GenBank/DDBJ whole genome shotgun (WGS) entry which is preliminary data.</text>
</comment>
<dbReference type="STRING" id="1231341.Abor_012_027"/>